<proteinExistence type="predicted"/>
<reference evidence="1" key="3">
    <citation type="submission" date="2023-05" db="EMBL/GenBank/DDBJ databases">
        <authorList>
            <person name="Smith C.H."/>
        </authorList>
    </citation>
    <scope>NUCLEOTIDE SEQUENCE</scope>
    <source>
        <strain evidence="1">CHS0354</strain>
        <tissue evidence="1">Mantle</tissue>
    </source>
</reference>
<protein>
    <recommendedName>
        <fullName evidence="3">TIR domain-containing protein</fullName>
    </recommendedName>
</protein>
<organism evidence="1 2">
    <name type="scientific">Potamilus streckersoni</name>
    <dbReference type="NCBI Taxonomy" id="2493646"/>
    <lineage>
        <taxon>Eukaryota</taxon>
        <taxon>Metazoa</taxon>
        <taxon>Spiralia</taxon>
        <taxon>Lophotrochozoa</taxon>
        <taxon>Mollusca</taxon>
        <taxon>Bivalvia</taxon>
        <taxon>Autobranchia</taxon>
        <taxon>Heteroconchia</taxon>
        <taxon>Palaeoheterodonta</taxon>
        <taxon>Unionida</taxon>
        <taxon>Unionoidea</taxon>
        <taxon>Unionidae</taxon>
        <taxon>Ambleminae</taxon>
        <taxon>Lampsilini</taxon>
        <taxon>Potamilus</taxon>
    </lineage>
</organism>
<accession>A0AAE0TDK0</accession>
<dbReference type="EMBL" id="JAEAOA010002070">
    <property type="protein sequence ID" value="KAK3608435.1"/>
    <property type="molecule type" value="Genomic_DNA"/>
</dbReference>
<dbReference type="AlphaFoldDB" id="A0AAE0TDK0"/>
<reference evidence="1" key="2">
    <citation type="journal article" date="2021" name="Genome Biol. Evol.">
        <title>Developing a high-quality reference genome for a parasitic bivalve with doubly uniparental inheritance (Bivalvia: Unionida).</title>
        <authorList>
            <person name="Smith C.H."/>
        </authorList>
    </citation>
    <scope>NUCLEOTIDE SEQUENCE</scope>
    <source>
        <strain evidence="1">CHS0354</strain>
        <tissue evidence="1">Mantle</tissue>
    </source>
</reference>
<comment type="caution">
    <text evidence="1">The sequence shown here is derived from an EMBL/GenBank/DDBJ whole genome shotgun (WGS) entry which is preliminary data.</text>
</comment>
<sequence length="315" mass="36744">MNILALVVEILLNKRPIRNRSKLEIDAVIYWRKTLEKTASKDRKTLIFLREEWMSYPVLKDMFQHRELDVGTLKALADLGEILERPVETRSFVQEILKLGGDEANAPIIISGQIKILLKENRYEDAAQMLEKSETEGIKIIRRQIEKGGKRFRQAFDIEIDNSMAISNFDIFLLYDEHTETDETIFVLADKLEDFMSGNFGLRITSNSKNVDPQKQRWAEQTNQMESSNHIILLLNTNEEPRGDLEYFIAISQGISKKKKSILNIILVDQCTCPLELTIFPTMHLESKQHICKDDFIQWIRDFIFHLLRVDDNEE</sequence>
<evidence type="ECO:0008006" key="3">
    <source>
        <dbReference type="Google" id="ProtNLM"/>
    </source>
</evidence>
<dbReference type="Proteomes" id="UP001195483">
    <property type="component" value="Unassembled WGS sequence"/>
</dbReference>
<name>A0AAE0TDK0_9BIVA</name>
<evidence type="ECO:0000313" key="1">
    <source>
        <dbReference type="EMBL" id="KAK3608435.1"/>
    </source>
</evidence>
<reference evidence="1" key="1">
    <citation type="journal article" date="2021" name="Genome Biol. Evol.">
        <title>A High-Quality Reference Genome for a Parasitic Bivalve with Doubly Uniparental Inheritance (Bivalvia: Unionida).</title>
        <authorList>
            <person name="Smith C.H."/>
        </authorList>
    </citation>
    <scope>NUCLEOTIDE SEQUENCE</scope>
    <source>
        <strain evidence="1">CHS0354</strain>
    </source>
</reference>
<keyword evidence="2" id="KW-1185">Reference proteome</keyword>
<gene>
    <name evidence="1" type="ORF">CHS0354_035436</name>
</gene>
<evidence type="ECO:0000313" key="2">
    <source>
        <dbReference type="Proteomes" id="UP001195483"/>
    </source>
</evidence>